<dbReference type="PANTHER" id="PTHR11827:SF73">
    <property type="entry name" value="KAZACHOC, ISOFORM G"/>
    <property type="match status" value="1"/>
</dbReference>
<dbReference type="PRINTS" id="PR01081">
    <property type="entry name" value="KCLTRNSPORT"/>
</dbReference>
<evidence type="ECO:0000256" key="14">
    <source>
        <dbReference type="ARBA" id="ARBA00046331"/>
    </source>
</evidence>
<keyword evidence="3" id="KW-1003">Cell membrane</keyword>
<dbReference type="GO" id="GO:0005886">
    <property type="term" value="C:plasma membrane"/>
    <property type="evidence" value="ECO:0007669"/>
    <property type="project" value="UniProtKB-SubCell"/>
</dbReference>
<keyword evidence="12" id="KW-0325">Glycoprotein</keyword>
<evidence type="ECO:0000256" key="2">
    <source>
        <dbReference type="ARBA" id="ARBA00022448"/>
    </source>
</evidence>
<dbReference type="PANTHER" id="PTHR11827">
    <property type="entry name" value="SOLUTE CARRIER FAMILY 12, CATION COTRANSPORTERS"/>
    <property type="match status" value="1"/>
</dbReference>
<keyword evidence="6 17" id="KW-0812">Transmembrane</keyword>
<dbReference type="AlphaFoldDB" id="A0AAF5PIR1"/>
<feature type="transmembrane region" description="Helical" evidence="17">
    <location>
        <begin position="161"/>
        <end position="188"/>
    </location>
</feature>
<dbReference type="InterPro" id="IPR018491">
    <property type="entry name" value="SLC12_C"/>
</dbReference>
<dbReference type="Gene3D" id="1.20.1740.10">
    <property type="entry name" value="Amino acid/polyamine transporter I"/>
    <property type="match status" value="2"/>
</dbReference>
<evidence type="ECO:0000256" key="11">
    <source>
        <dbReference type="ARBA" id="ARBA00023136"/>
    </source>
</evidence>
<evidence type="ECO:0000256" key="16">
    <source>
        <dbReference type="SAM" id="MobiDB-lite"/>
    </source>
</evidence>
<evidence type="ECO:0000256" key="3">
    <source>
        <dbReference type="ARBA" id="ARBA00022475"/>
    </source>
</evidence>
<evidence type="ECO:0000256" key="7">
    <source>
        <dbReference type="ARBA" id="ARBA00022847"/>
    </source>
</evidence>
<evidence type="ECO:0000256" key="4">
    <source>
        <dbReference type="ARBA" id="ARBA00022538"/>
    </source>
</evidence>
<evidence type="ECO:0000256" key="8">
    <source>
        <dbReference type="ARBA" id="ARBA00022958"/>
    </source>
</evidence>
<feature type="transmembrane region" description="Helical" evidence="17">
    <location>
        <begin position="561"/>
        <end position="580"/>
    </location>
</feature>
<dbReference type="GO" id="GO:0055064">
    <property type="term" value="P:chloride ion homeostasis"/>
    <property type="evidence" value="ECO:0007669"/>
    <property type="project" value="TreeGrafter"/>
</dbReference>
<dbReference type="GO" id="GO:1990573">
    <property type="term" value="P:potassium ion import across plasma membrane"/>
    <property type="evidence" value="ECO:0007669"/>
    <property type="project" value="TreeGrafter"/>
</dbReference>
<name>A0AAF5PIR1_WUCBA</name>
<reference evidence="20" key="2">
    <citation type="journal article" date="2016" name="Mol. Ecol.">
        <title>Population genomics of the filarial nematode parasite Wuchereria bancrofti from mosquitoes.</title>
        <authorList>
            <person name="Small S.T."/>
            <person name="Reimer L.J."/>
            <person name="Tisch D.J."/>
            <person name="King C.L."/>
            <person name="Christensen B.M."/>
            <person name="Siba P.M."/>
            <person name="Kazura J.W."/>
            <person name="Serre D."/>
            <person name="Zimmerman P.A."/>
        </authorList>
    </citation>
    <scope>NUCLEOTIDE SEQUENCE</scope>
    <source>
        <strain evidence="20">pt0022</strain>
    </source>
</reference>
<keyword evidence="8" id="KW-0630">Potassium</keyword>
<dbReference type="InterPro" id="IPR004841">
    <property type="entry name" value="AA-permease/SLC12A_dom"/>
</dbReference>
<keyword evidence="7" id="KW-0769">Symport</keyword>
<evidence type="ECO:0000256" key="10">
    <source>
        <dbReference type="ARBA" id="ARBA00023065"/>
    </source>
</evidence>
<dbReference type="GO" id="GO:0006884">
    <property type="term" value="P:cell volume homeostasis"/>
    <property type="evidence" value="ECO:0007669"/>
    <property type="project" value="TreeGrafter"/>
</dbReference>
<feature type="domain" description="SLC12A transporter C-terminal" evidence="19">
    <location>
        <begin position="1066"/>
        <end position="1134"/>
    </location>
</feature>
<feature type="transmembrane region" description="Helical" evidence="17">
    <location>
        <begin position="130"/>
        <end position="149"/>
    </location>
</feature>
<evidence type="ECO:0000259" key="18">
    <source>
        <dbReference type="Pfam" id="PF00324"/>
    </source>
</evidence>
<keyword evidence="11 17" id="KW-0472">Membrane</keyword>
<feature type="transmembrane region" description="Helical" evidence="17">
    <location>
        <begin position="462"/>
        <end position="488"/>
    </location>
</feature>
<feature type="transmembrane region" description="Helical" evidence="17">
    <location>
        <begin position="620"/>
        <end position="644"/>
    </location>
</feature>
<sequence>MSSGSGGALNRFRVSSVTHPTDNNQKHEEQESQQKQHQQQQRQQHLFQLNAQLHSNIPLSSTGDGGIETIPLCAEHSPTLALYEDEYHTHGQKIGQMLRSLSLYNAVMPNSSELEVAQRTVKKAQMGTIMGVYLPCMQNIFGVLFFIRLTWIIGTAGIVQAFFVVLICCSVTFLTSVSLSAIATNGVVPGGGPYYMISRNLGPELGGAVGILFYLGTTVAASMYITGAIEILILYLVPAAKIFDDIYNCFRVLGTGLLLILGLIVLAGVKVVNKFALPAVLVVLTCILCTFIGAFLKFHGSDNLKFCIVGDRPVDLVSFVEQYKYVPNCTATGLEPLFCKMKNDSMFCDAYYKRMTKIQNWRKIGRPAIRQEIAVPGIASGVFFDNLWSKYLQPRDILTKGKISREKSDQTTDEGFYIYINQATSFMILIGVFFPSATGIMAGSNRSGNLKDASRSIPLGTLGAQVTTTIVYLSGVILFGASVSEMFIRDKFGQSAMSKLVIAELAVPHPTVILIGCFLSTVGAGMQSLTGAPRLLQAIASDDVIPFLSQFQRMDSRGEPILAILLTLLICECGILIAVIENITALITQFFLMCYLGVNTACALQSILRAPGWRPLFRYFHWSLSLLGSILCVAVMFISAWHYALVAIVIGAAVYKYIEYAGAEKEWGDGLRGLKLSAARFALLNVENRPQHTKNWRPQLLVIAPDSKESENGLFAFVSQLKAGKGLTLIAKCIEGNFIKHADAVEIARNEMDQQIKLHKIHGFYDILMVNNFIEGIYCLVQTSGLGGLRHNTVVVAWPDEWATSHEISVCQRFVSTLRAADAADCAILVPKNVKIFPSSQIKLHGYLDVWWIVHDGGLLMLLPFLLKQSKTWRNTRLRLFTIAQMDDNTFNMKKDLETFLYHLRIEAQVFVIELPDSDISEYTYERTMKMEERVRLLKDMQVGERKLDVQSAVVEAARERKLSRISEEDQLLYVKAEKTTDPVEIIMEEGELTDVTMLDRSEQSRVHFSEDDITLNENDTKDLPENTETYDNDLSSPIILIPDNKTSNIIIRNECFGVMRKNFNVRKMHTAVKLNELMREKSPDAQLVIVNLPGPPELGSGQYYMEFIEALTEGLQRILLVRGTGTEVVTIYS</sequence>
<evidence type="ECO:0000256" key="12">
    <source>
        <dbReference type="ARBA" id="ARBA00023180"/>
    </source>
</evidence>
<keyword evidence="4" id="KW-0633">Potassium transport</keyword>
<evidence type="ECO:0000259" key="19">
    <source>
        <dbReference type="Pfam" id="PF03522"/>
    </source>
</evidence>
<reference evidence="21" key="3">
    <citation type="submission" date="2024-02" db="UniProtKB">
        <authorList>
            <consortium name="WormBaseParasite"/>
        </authorList>
    </citation>
    <scope>IDENTIFICATION</scope>
    <source>
        <strain evidence="21">pt0022</strain>
    </source>
</reference>
<dbReference type="GO" id="GO:0007268">
    <property type="term" value="P:chemical synaptic transmission"/>
    <property type="evidence" value="ECO:0007669"/>
    <property type="project" value="TreeGrafter"/>
</dbReference>
<dbReference type="GO" id="GO:0055075">
    <property type="term" value="P:potassium ion homeostasis"/>
    <property type="evidence" value="ECO:0007669"/>
    <property type="project" value="TreeGrafter"/>
</dbReference>
<keyword evidence="13" id="KW-0868">Chloride</keyword>
<feature type="domain" description="SLC12A transporter C-terminal" evidence="19">
    <location>
        <begin position="714"/>
        <end position="827"/>
    </location>
</feature>
<dbReference type="InterPro" id="IPR004842">
    <property type="entry name" value="SLC12A_fam"/>
</dbReference>
<dbReference type="Pfam" id="PF03522">
    <property type="entry name" value="SLC12"/>
    <property type="match status" value="3"/>
</dbReference>
<feature type="compositionally biased region" description="Low complexity" evidence="16">
    <location>
        <begin position="35"/>
        <end position="44"/>
    </location>
</feature>
<dbReference type="Pfam" id="PF00324">
    <property type="entry name" value="AA_permease"/>
    <property type="match status" value="2"/>
</dbReference>
<keyword evidence="10" id="KW-0406">Ion transport</keyword>
<keyword evidence="2" id="KW-0813">Transport</keyword>
<feature type="domain" description="Amino acid permease/ SLC12A" evidence="18">
    <location>
        <begin position="420"/>
        <end position="701"/>
    </location>
</feature>
<comment type="subcellular location">
    <subcellularLocation>
        <location evidence="1">Cell membrane</location>
        <topology evidence="1">Multi-pass membrane protein</topology>
    </subcellularLocation>
</comment>
<dbReference type="InterPro" id="IPR000076">
    <property type="entry name" value="KCL_cotranspt"/>
</dbReference>
<feature type="transmembrane region" description="Helical" evidence="17">
    <location>
        <begin position="275"/>
        <end position="296"/>
    </location>
</feature>
<feature type="transmembrane region" description="Helical" evidence="17">
    <location>
        <begin position="249"/>
        <end position="269"/>
    </location>
</feature>
<comment type="catalytic activity">
    <reaction evidence="15">
        <text>K(+)(in) + chloride(in) = K(+)(out) + chloride(out)</text>
        <dbReference type="Rhea" id="RHEA:72427"/>
        <dbReference type="ChEBI" id="CHEBI:17996"/>
        <dbReference type="ChEBI" id="CHEBI:29103"/>
    </reaction>
</comment>
<reference evidence="20" key="1">
    <citation type="submission" date="2015-03" db="EMBL/GenBank/DDBJ databases">
        <title>Wuchereria bancrofti Genome Sequencing Papua New Guinea Strain.</title>
        <authorList>
            <person name="Small S.T."/>
            <person name="Serre D."/>
            <person name="Zimmerman P.A."/>
        </authorList>
    </citation>
    <scope>NUCLEOTIDE SEQUENCE [LARGE SCALE GENOMIC DNA]</scope>
    <source>
        <strain evidence="20">pt0022</strain>
    </source>
</reference>
<evidence type="ECO:0000256" key="1">
    <source>
        <dbReference type="ARBA" id="ARBA00004651"/>
    </source>
</evidence>
<dbReference type="WBParaSite" id="mrna-Wban_01267">
    <property type="protein sequence ID" value="mrna-Wban_01267"/>
    <property type="gene ID" value="Wban_01267"/>
</dbReference>
<evidence type="ECO:0000256" key="5">
    <source>
        <dbReference type="ARBA" id="ARBA00022553"/>
    </source>
</evidence>
<dbReference type="Proteomes" id="UP000093561">
    <property type="component" value="Unassembled WGS sequence"/>
</dbReference>
<feature type="domain" description="Amino acid permease/ SLC12A" evidence="18">
    <location>
        <begin position="132"/>
        <end position="296"/>
    </location>
</feature>
<protein>
    <recommendedName>
        <fullName evidence="22">Amino acid permease</fullName>
    </recommendedName>
</protein>
<evidence type="ECO:0000256" key="15">
    <source>
        <dbReference type="ARBA" id="ARBA00047825"/>
    </source>
</evidence>
<evidence type="ECO:0000256" key="6">
    <source>
        <dbReference type="ARBA" id="ARBA00022692"/>
    </source>
</evidence>
<evidence type="ECO:0000256" key="13">
    <source>
        <dbReference type="ARBA" id="ARBA00023214"/>
    </source>
</evidence>
<proteinExistence type="inferred from homology"/>
<organism evidence="20 21">
    <name type="scientific">Wuchereria bancrofti</name>
    <dbReference type="NCBI Taxonomy" id="6293"/>
    <lineage>
        <taxon>Eukaryota</taxon>
        <taxon>Metazoa</taxon>
        <taxon>Ecdysozoa</taxon>
        <taxon>Nematoda</taxon>
        <taxon>Chromadorea</taxon>
        <taxon>Rhabditida</taxon>
        <taxon>Spirurina</taxon>
        <taxon>Spiruromorpha</taxon>
        <taxon>Filarioidea</taxon>
        <taxon>Onchocercidae</taxon>
        <taxon>Wuchereria</taxon>
    </lineage>
</organism>
<feature type="region of interest" description="Disordered" evidence="16">
    <location>
        <begin position="1"/>
        <end position="44"/>
    </location>
</feature>
<keyword evidence="9 17" id="KW-1133">Transmembrane helix</keyword>
<comment type="similarity">
    <text evidence="14">Belongs to the SLC12A transporter family. K/Cl co-transporter subfamily.</text>
</comment>
<feature type="compositionally biased region" description="Polar residues" evidence="16">
    <location>
        <begin position="13"/>
        <end position="23"/>
    </location>
</feature>
<feature type="transmembrane region" description="Helical" evidence="17">
    <location>
        <begin position="416"/>
        <end position="442"/>
    </location>
</feature>
<dbReference type="GO" id="GO:0045202">
    <property type="term" value="C:synapse"/>
    <property type="evidence" value="ECO:0007669"/>
    <property type="project" value="GOC"/>
</dbReference>
<dbReference type="GO" id="GO:0015379">
    <property type="term" value="F:potassium:chloride symporter activity"/>
    <property type="evidence" value="ECO:0007669"/>
    <property type="project" value="InterPro"/>
</dbReference>
<evidence type="ECO:0000256" key="9">
    <source>
        <dbReference type="ARBA" id="ARBA00022989"/>
    </source>
</evidence>
<accession>A0AAF5PIR1</accession>
<evidence type="ECO:0000313" key="21">
    <source>
        <dbReference type="WBParaSite" id="mrna-Wban_01267"/>
    </source>
</evidence>
<feature type="transmembrane region" description="Helical" evidence="17">
    <location>
        <begin position="208"/>
        <end position="237"/>
    </location>
</feature>
<feature type="domain" description="SLC12A transporter C-terminal" evidence="19">
    <location>
        <begin position="836"/>
        <end position="941"/>
    </location>
</feature>
<keyword evidence="5" id="KW-0597">Phosphoprotein</keyword>
<feature type="compositionally biased region" description="Basic and acidic residues" evidence="16">
    <location>
        <begin position="24"/>
        <end position="34"/>
    </location>
</feature>
<evidence type="ECO:0008006" key="22">
    <source>
        <dbReference type="Google" id="ProtNLM"/>
    </source>
</evidence>
<evidence type="ECO:0000313" key="20">
    <source>
        <dbReference type="Proteomes" id="UP000093561"/>
    </source>
</evidence>
<evidence type="ECO:0000256" key="17">
    <source>
        <dbReference type="SAM" id="Phobius"/>
    </source>
</evidence>